<dbReference type="Proteomes" id="UP001440984">
    <property type="component" value="Unassembled WGS sequence"/>
</dbReference>
<dbReference type="EC" id="2.1.1.63" evidence="8"/>
<proteinExistence type="inferred from homology"/>
<keyword evidence="3 8" id="KW-0489">Methyltransferase</keyword>
<keyword evidence="5 8" id="KW-0227">DNA damage</keyword>
<comment type="similarity">
    <text evidence="8">Belongs to the MGMT family.</text>
</comment>
<dbReference type="Pfam" id="PF01035">
    <property type="entry name" value="DNA_binding_1"/>
    <property type="match status" value="1"/>
</dbReference>
<comment type="catalytic activity">
    <reaction evidence="1 8">
        <text>a 4-O-methyl-thymidine in DNA + L-cysteinyl-[protein] = a thymidine in DNA + S-methyl-L-cysteinyl-[protein]</text>
        <dbReference type="Rhea" id="RHEA:53428"/>
        <dbReference type="Rhea" id="RHEA-COMP:10131"/>
        <dbReference type="Rhea" id="RHEA-COMP:10132"/>
        <dbReference type="Rhea" id="RHEA-COMP:13555"/>
        <dbReference type="Rhea" id="RHEA-COMP:13556"/>
        <dbReference type="ChEBI" id="CHEBI:29950"/>
        <dbReference type="ChEBI" id="CHEBI:82612"/>
        <dbReference type="ChEBI" id="CHEBI:137386"/>
        <dbReference type="ChEBI" id="CHEBI:137387"/>
        <dbReference type="EC" id="2.1.1.63"/>
    </reaction>
</comment>
<dbReference type="PROSITE" id="PS00374">
    <property type="entry name" value="MGMT"/>
    <property type="match status" value="1"/>
</dbReference>
<reference evidence="11 12" key="1">
    <citation type="submission" date="2024-05" db="EMBL/GenBank/DDBJ databases">
        <authorList>
            <person name="Zhao H."/>
            <person name="Xu Y."/>
            <person name="Lin S."/>
            <person name="Spain J.C."/>
            <person name="Zhou N.-Y."/>
        </authorList>
    </citation>
    <scope>NUCLEOTIDE SEQUENCE [LARGE SCALE GENOMIC DNA]</scope>
    <source>
        <strain evidence="11 12">NEAU-NG30</strain>
    </source>
</reference>
<sequence>MRTHAIVASPCGPLTLVAEDGALRGLYMTEQRHRPDETTFGEPDPGAEIFVRAETELKEYFAGQRREFDVPLAFAGTPFQQRVWAELRKIPYGTTLSYGELADRLGSPGASRAVGLANGKNPIGIIVPCHRVVGANGSLTGYGGGLERKRYLLDFEQGALF</sequence>
<protein>
    <recommendedName>
        <fullName evidence="8">Methylated-DNA--protein-cysteine methyltransferase</fullName>
        <ecNumber evidence="8">2.1.1.63</ecNumber>
    </recommendedName>
    <alternativeName>
        <fullName evidence="8">6-O-methylguanine-DNA methyltransferase</fullName>
        <shortName evidence="8">MGMT</shortName>
    </alternativeName>
    <alternativeName>
        <fullName evidence="8">O-6-methylguanine-DNA-alkyltransferase</fullName>
    </alternativeName>
</protein>
<comment type="catalytic activity">
    <reaction evidence="7 8">
        <text>a 6-O-methyl-2'-deoxyguanosine in DNA + L-cysteinyl-[protein] = S-methyl-L-cysteinyl-[protein] + a 2'-deoxyguanosine in DNA</text>
        <dbReference type="Rhea" id="RHEA:24000"/>
        <dbReference type="Rhea" id="RHEA-COMP:10131"/>
        <dbReference type="Rhea" id="RHEA-COMP:10132"/>
        <dbReference type="Rhea" id="RHEA-COMP:11367"/>
        <dbReference type="Rhea" id="RHEA-COMP:11368"/>
        <dbReference type="ChEBI" id="CHEBI:29950"/>
        <dbReference type="ChEBI" id="CHEBI:82612"/>
        <dbReference type="ChEBI" id="CHEBI:85445"/>
        <dbReference type="ChEBI" id="CHEBI:85448"/>
        <dbReference type="EC" id="2.1.1.63"/>
    </reaction>
</comment>
<dbReference type="NCBIfam" id="TIGR00589">
    <property type="entry name" value="ogt"/>
    <property type="match status" value="1"/>
</dbReference>
<dbReference type="EMBL" id="JBDZYD010000012">
    <property type="protein sequence ID" value="MEQ0563378.1"/>
    <property type="molecule type" value="Genomic_DNA"/>
</dbReference>
<dbReference type="InterPro" id="IPR036388">
    <property type="entry name" value="WH-like_DNA-bd_sf"/>
</dbReference>
<name>A0ABV0LPI7_9PSEU</name>
<evidence type="ECO:0000259" key="10">
    <source>
        <dbReference type="Pfam" id="PF02870"/>
    </source>
</evidence>
<dbReference type="RefSeq" id="WP_348954446.1">
    <property type="nucleotide sequence ID" value="NZ_JBDZYD010000012.1"/>
</dbReference>
<comment type="caution">
    <text evidence="11">The sequence shown here is derived from an EMBL/GenBank/DDBJ whole genome shotgun (WGS) entry which is preliminary data.</text>
</comment>
<evidence type="ECO:0000259" key="9">
    <source>
        <dbReference type="Pfam" id="PF01035"/>
    </source>
</evidence>
<evidence type="ECO:0000256" key="7">
    <source>
        <dbReference type="ARBA" id="ARBA00049348"/>
    </source>
</evidence>
<dbReference type="Gene3D" id="3.30.160.70">
    <property type="entry name" value="Methylated DNA-protein cysteine methyltransferase domain"/>
    <property type="match status" value="1"/>
</dbReference>
<evidence type="ECO:0000256" key="2">
    <source>
        <dbReference type="ARBA" id="ARBA00022490"/>
    </source>
</evidence>
<dbReference type="GO" id="GO:0032259">
    <property type="term" value="P:methylation"/>
    <property type="evidence" value="ECO:0007669"/>
    <property type="project" value="UniProtKB-KW"/>
</dbReference>
<feature type="active site" description="Nucleophile; methyl group acceptor" evidence="8">
    <location>
        <position position="129"/>
    </location>
</feature>
<dbReference type="SUPFAM" id="SSF46767">
    <property type="entry name" value="Methylated DNA-protein cysteine methyltransferase, C-terminal domain"/>
    <property type="match status" value="1"/>
</dbReference>
<dbReference type="HAMAP" id="MF_00772">
    <property type="entry name" value="OGT"/>
    <property type="match status" value="1"/>
</dbReference>
<dbReference type="InterPro" id="IPR023546">
    <property type="entry name" value="MGMT"/>
</dbReference>
<feature type="domain" description="Methylated-DNA-[protein]-cysteine S-methyltransferase DNA binding" evidence="9">
    <location>
        <begin position="78"/>
        <end position="157"/>
    </location>
</feature>
<evidence type="ECO:0000256" key="4">
    <source>
        <dbReference type="ARBA" id="ARBA00022679"/>
    </source>
</evidence>
<evidence type="ECO:0000313" key="11">
    <source>
        <dbReference type="EMBL" id="MEQ0563378.1"/>
    </source>
</evidence>
<comment type="subcellular location">
    <subcellularLocation>
        <location evidence="8">Cytoplasm</location>
    </subcellularLocation>
</comment>
<dbReference type="InterPro" id="IPR036217">
    <property type="entry name" value="MethylDNA_cys_MeTrfase_DNAb"/>
</dbReference>
<keyword evidence="2 8" id="KW-0963">Cytoplasm</keyword>
<dbReference type="Pfam" id="PF02870">
    <property type="entry name" value="Methyltransf_1N"/>
    <property type="match status" value="1"/>
</dbReference>
<dbReference type="SUPFAM" id="SSF53155">
    <property type="entry name" value="Methylated DNA-protein cysteine methyltransferase domain"/>
    <property type="match status" value="1"/>
</dbReference>
<keyword evidence="6 8" id="KW-0234">DNA repair</keyword>
<feature type="domain" description="Methylguanine DNA methyltransferase ribonuclease-like" evidence="10">
    <location>
        <begin position="6"/>
        <end position="73"/>
    </location>
</feature>
<evidence type="ECO:0000256" key="1">
    <source>
        <dbReference type="ARBA" id="ARBA00001286"/>
    </source>
</evidence>
<evidence type="ECO:0000256" key="5">
    <source>
        <dbReference type="ARBA" id="ARBA00022763"/>
    </source>
</evidence>
<dbReference type="CDD" id="cd06445">
    <property type="entry name" value="ATase"/>
    <property type="match status" value="1"/>
</dbReference>
<accession>A0ABV0LPI7</accession>
<gene>
    <name evidence="11" type="ORF">ABJI51_30235</name>
</gene>
<evidence type="ECO:0000256" key="3">
    <source>
        <dbReference type="ARBA" id="ARBA00022603"/>
    </source>
</evidence>
<dbReference type="PANTHER" id="PTHR10815:SF5">
    <property type="entry name" value="METHYLATED-DNA--PROTEIN-CYSTEINE METHYLTRANSFERASE"/>
    <property type="match status" value="1"/>
</dbReference>
<keyword evidence="12" id="KW-1185">Reference proteome</keyword>
<dbReference type="InterPro" id="IPR001497">
    <property type="entry name" value="MethylDNA_cys_MeTrfase_AS"/>
</dbReference>
<dbReference type="InterPro" id="IPR008332">
    <property type="entry name" value="MethylG_MeTrfase_N"/>
</dbReference>
<keyword evidence="4 8" id="KW-0808">Transferase</keyword>
<dbReference type="Gene3D" id="1.10.10.10">
    <property type="entry name" value="Winged helix-like DNA-binding domain superfamily/Winged helix DNA-binding domain"/>
    <property type="match status" value="1"/>
</dbReference>
<dbReference type="PANTHER" id="PTHR10815">
    <property type="entry name" value="METHYLATED-DNA--PROTEIN-CYSTEINE METHYLTRANSFERASE"/>
    <property type="match status" value="1"/>
</dbReference>
<dbReference type="InterPro" id="IPR036631">
    <property type="entry name" value="MGMT_N_sf"/>
</dbReference>
<evidence type="ECO:0000256" key="8">
    <source>
        <dbReference type="HAMAP-Rule" id="MF_00772"/>
    </source>
</evidence>
<evidence type="ECO:0000256" key="6">
    <source>
        <dbReference type="ARBA" id="ARBA00023204"/>
    </source>
</evidence>
<dbReference type="GO" id="GO:0003908">
    <property type="term" value="F:methylated-DNA-[protein]-cysteine S-methyltransferase activity"/>
    <property type="evidence" value="ECO:0007669"/>
    <property type="project" value="UniProtKB-EC"/>
</dbReference>
<evidence type="ECO:0000313" key="12">
    <source>
        <dbReference type="Proteomes" id="UP001440984"/>
    </source>
</evidence>
<dbReference type="InterPro" id="IPR014048">
    <property type="entry name" value="MethylDNA_cys_MeTrfase_DNA-bd"/>
</dbReference>
<comment type="function">
    <text evidence="8">Involved in the cellular defense against the biological effects of O6-methylguanine (O6-MeG) and O4-methylthymine (O4-MeT) in DNA. Repairs the methylated nucleobase in DNA by stoichiometrically transferring the methyl group to a cysteine residue in the enzyme. This is a suicide reaction: the enzyme is irreversibly inactivated.</text>
</comment>
<comment type="miscellaneous">
    <text evidence="8">This enzyme catalyzes only one turnover and therefore is not strictly catalytic. According to one definition, an enzyme is a biocatalyst that acts repeatedly and over many reaction cycles.</text>
</comment>
<organism evidence="11 12">
    <name type="scientific">Amycolatopsis melonis</name>
    <dbReference type="NCBI Taxonomy" id="3156488"/>
    <lineage>
        <taxon>Bacteria</taxon>
        <taxon>Bacillati</taxon>
        <taxon>Actinomycetota</taxon>
        <taxon>Actinomycetes</taxon>
        <taxon>Pseudonocardiales</taxon>
        <taxon>Pseudonocardiaceae</taxon>
        <taxon>Amycolatopsis</taxon>
    </lineage>
</organism>